<dbReference type="GO" id="GO:0000156">
    <property type="term" value="F:phosphorelay response regulator activity"/>
    <property type="evidence" value="ECO:0007669"/>
    <property type="project" value="TreeGrafter"/>
</dbReference>
<dbReference type="KEGG" id="caby:Cabys_3914"/>
<dbReference type="EC" id="2.7.13.3" evidence="2"/>
<evidence type="ECO:0000313" key="13">
    <source>
        <dbReference type="Proteomes" id="UP000183868"/>
    </source>
</evidence>
<dbReference type="AlphaFoldDB" id="H1XXW5"/>
<evidence type="ECO:0000313" key="10">
    <source>
        <dbReference type="EMBL" id="APF20659.1"/>
    </source>
</evidence>
<dbReference type="STRING" id="880073.Cabys_3914"/>
<dbReference type="Proteomes" id="UP000183868">
    <property type="component" value="Chromosome"/>
</dbReference>
<accession>H1XXW5</accession>
<dbReference type="eggNOG" id="COG2205">
    <property type="taxonomic scope" value="Bacteria"/>
</dbReference>
<keyword evidence="12" id="KW-1185">Reference proteome</keyword>
<dbReference type="SUPFAM" id="SSF55874">
    <property type="entry name" value="ATPase domain of HSP90 chaperone/DNA topoisomerase II/histidine kinase"/>
    <property type="match status" value="1"/>
</dbReference>
<dbReference type="InterPro" id="IPR036890">
    <property type="entry name" value="HATPase_C_sf"/>
</dbReference>
<evidence type="ECO:0000256" key="8">
    <source>
        <dbReference type="SAM" id="Coils"/>
    </source>
</evidence>
<dbReference type="SMART" id="SM00387">
    <property type="entry name" value="HATPase_c"/>
    <property type="match status" value="1"/>
</dbReference>
<dbReference type="HOGENOM" id="CLU_793841_0_0_0"/>
<name>H1XXW5_CALAY</name>
<dbReference type="GO" id="GO:0005524">
    <property type="term" value="F:ATP binding"/>
    <property type="evidence" value="ECO:0007669"/>
    <property type="project" value="UniProtKB-KW"/>
</dbReference>
<dbReference type="PANTHER" id="PTHR42878:SF7">
    <property type="entry name" value="SENSOR HISTIDINE KINASE GLRK"/>
    <property type="match status" value="1"/>
</dbReference>
<feature type="coiled-coil region" evidence="8">
    <location>
        <begin position="240"/>
        <end position="267"/>
    </location>
</feature>
<evidence type="ECO:0000256" key="1">
    <source>
        <dbReference type="ARBA" id="ARBA00000085"/>
    </source>
</evidence>
<keyword evidence="6" id="KW-0067">ATP-binding</keyword>
<keyword evidence="8" id="KW-0175">Coiled coil</keyword>
<evidence type="ECO:0000259" key="9">
    <source>
        <dbReference type="PROSITE" id="PS50109"/>
    </source>
</evidence>
<feature type="domain" description="Histidine kinase" evidence="9">
    <location>
        <begin position="134"/>
        <end position="347"/>
    </location>
</feature>
<reference evidence="11 12" key="1">
    <citation type="submission" date="2011-09" db="EMBL/GenBank/DDBJ databases">
        <title>The permanent draft genome of Caldithrix abyssi DSM 13497.</title>
        <authorList>
            <consortium name="US DOE Joint Genome Institute (JGI-PGF)"/>
            <person name="Lucas S."/>
            <person name="Han J."/>
            <person name="Lapidus A."/>
            <person name="Bruce D."/>
            <person name="Goodwin L."/>
            <person name="Pitluck S."/>
            <person name="Peters L."/>
            <person name="Kyrpides N."/>
            <person name="Mavromatis K."/>
            <person name="Ivanova N."/>
            <person name="Mikhailova N."/>
            <person name="Chertkov O."/>
            <person name="Detter J.C."/>
            <person name="Tapia R."/>
            <person name="Han C."/>
            <person name="Land M."/>
            <person name="Hauser L."/>
            <person name="Markowitz V."/>
            <person name="Cheng J.-F."/>
            <person name="Hugenholtz P."/>
            <person name="Woyke T."/>
            <person name="Wu D."/>
            <person name="Spring S."/>
            <person name="Brambilla E."/>
            <person name="Klenk H.-P."/>
            <person name="Eisen J.A."/>
        </authorList>
    </citation>
    <scope>NUCLEOTIDE SEQUENCE [LARGE SCALE GENOMIC DNA]</scope>
    <source>
        <strain evidence="11 12">DSM 13497</strain>
    </source>
</reference>
<organism evidence="11 12">
    <name type="scientific">Caldithrix abyssi DSM 13497</name>
    <dbReference type="NCBI Taxonomy" id="880073"/>
    <lineage>
        <taxon>Bacteria</taxon>
        <taxon>Pseudomonadati</taxon>
        <taxon>Calditrichota</taxon>
        <taxon>Calditrichia</taxon>
        <taxon>Calditrichales</taxon>
        <taxon>Calditrichaceae</taxon>
        <taxon>Caldithrix</taxon>
    </lineage>
</organism>
<dbReference type="PROSITE" id="PS50109">
    <property type="entry name" value="HIS_KIN"/>
    <property type="match status" value="1"/>
</dbReference>
<dbReference type="Gene3D" id="3.30.565.10">
    <property type="entry name" value="Histidine kinase-like ATPase, C-terminal domain"/>
    <property type="match status" value="1"/>
</dbReference>
<evidence type="ECO:0000256" key="2">
    <source>
        <dbReference type="ARBA" id="ARBA00012438"/>
    </source>
</evidence>
<dbReference type="InterPro" id="IPR005467">
    <property type="entry name" value="His_kinase_dom"/>
</dbReference>
<dbReference type="InterPro" id="IPR050351">
    <property type="entry name" value="BphY/WalK/GraS-like"/>
</dbReference>
<evidence type="ECO:0000256" key="7">
    <source>
        <dbReference type="ARBA" id="ARBA00023012"/>
    </source>
</evidence>
<dbReference type="Pfam" id="PF02518">
    <property type="entry name" value="HATPase_c"/>
    <property type="match status" value="1"/>
</dbReference>
<keyword evidence="7" id="KW-0902">Two-component regulatory system</keyword>
<sequence precursor="true">MKKSNLLLIKDNLETFTDFNALALAAAKALAAAYPRLPFVVVGYRPAPNPLSVLYSNNLNLERSGELSSLETIYQQLGESFDQVFVPDHVSYDEKFILITKKQELKKPEIKAFIEDWRALHTILKNYLEHHLAEQNMEYGNQISQLIHDVDALMRLWKDPAQEAERIEKRLIYQSNLNKRLLFFVRDVELLKSRVNIKELIDAVFEEGEFKSLKDKIEFRENIERESIEVDLELFNMALKETLHNALKAAKNDLNKIEIKISKVTVDLHFFLNQWLIVTIINSGTGINPDYLPWVKTPYFTTWKEDGNTGFGLAICQKILAAHQGYLDVKSATDGKTEVSLCWPMIENE</sequence>
<gene>
    <name evidence="10" type="ORF">Cabys_3914</name>
    <name evidence="11" type="ORF">Calab_1214</name>
</gene>
<evidence type="ECO:0000256" key="5">
    <source>
        <dbReference type="ARBA" id="ARBA00022777"/>
    </source>
</evidence>
<dbReference type="InParanoid" id="H1XXW5"/>
<evidence type="ECO:0000256" key="6">
    <source>
        <dbReference type="ARBA" id="ARBA00022840"/>
    </source>
</evidence>
<dbReference type="PaxDb" id="880073-Calab_1214"/>
<dbReference type="GO" id="GO:0007234">
    <property type="term" value="P:osmosensory signaling via phosphorelay pathway"/>
    <property type="evidence" value="ECO:0007669"/>
    <property type="project" value="TreeGrafter"/>
</dbReference>
<dbReference type="RefSeq" id="WP_006927899.1">
    <property type="nucleotide sequence ID" value="NZ_CM001402.1"/>
</dbReference>
<dbReference type="Proteomes" id="UP000004671">
    <property type="component" value="Chromosome"/>
</dbReference>
<keyword evidence="3" id="KW-0808">Transferase</keyword>
<dbReference type="PANTHER" id="PTHR42878">
    <property type="entry name" value="TWO-COMPONENT HISTIDINE KINASE"/>
    <property type="match status" value="1"/>
</dbReference>
<dbReference type="EMBL" id="CP018099">
    <property type="protein sequence ID" value="APF20659.1"/>
    <property type="molecule type" value="Genomic_DNA"/>
</dbReference>
<evidence type="ECO:0000256" key="3">
    <source>
        <dbReference type="ARBA" id="ARBA00022679"/>
    </source>
</evidence>
<keyword evidence="4" id="KW-0547">Nucleotide-binding</keyword>
<dbReference type="GO" id="GO:0004673">
    <property type="term" value="F:protein histidine kinase activity"/>
    <property type="evidence" value="ECO:0007669"/>
    <property type="project" value="UniProtKB-EC"/>
</dbReference>
<dbReference type="PRINTS" id="PR00344">
    <property type="entry name" value="BCTRLSENSOR"/>
</dbReference>
<proteinExistence type="predicted"/>
<dbReference type="EMBL" id="CM001402">
    <property type="protein sequence ID" value="EHO40840.1"/>
    <property type="molecule type" value="Genomic_DNA"/>
</dbReference>
<dbReference type="GO" id="GO:0030295">
    <property type="term" value="F:protein kinase activator activity"/>
    <property type="evidence" value="ECO:0007669"/>
    <property type="project" value="TreeGrafter"/>
</dbReference>
<reference evidence="10 13" key="2">
    <citation type="submission" date="2016-11" db="EMBL/GenBank/DDBJ databases">
        <title>Genomic analysis of Caldithrix abyssi and proposal of a novel bacterial phylum Caldithrichaeota.</title>
        <authorList>
            <person name="Kublanov I."/>
            <person name="Sigalova O."/>
            <person name="Gavrilov S."/>
            <person name="Lebedinsky A."/>
            <person name="Ivanova N."/>
            <person name="Daum C."/>
            <person name="Reddy T."/>
            <person name="Klenk H.P."/>
            <person name="Goker M."/>
            <person name="Reva O."/>
            <person name="Miroshnichenko M."/>
            <person name="Kyprides N."/>
            <person name="Woyke T."/>
            <person name="Gelfand M."/>
        </authorList>
    </citation>
    <scope>NUCLEOTIDE SEQUENCE [LARGE SCALE GENOMIC DNA]</scope>
    <source>
        <strain evidence="10 13">LF13</strain>
    </source>
</reference>
<evidence type="ECO:0000313" key="12">
    <source>
        <dbReference type="Proteomes" id="UP000004671"/>
    </source>
</evidence>
<protein>
    <recommendedName>
        <fullName evidence="2">histidine kinase</fullName>
        <ecNumber evidence="2">2.7.13.3</ecNumber>
    </recommendedName>
</protein>
<keyword evidence="5 11" id="KW-0418">Kinase</keyword>
<evidence type="ECO:0000313" key="11">
    <source>
        <dbReference type="EMBL" id="EHO40840.1"/>
    </source>
</evidence>
<comment type="catalytic activity">
    <reaction evidence="1">
        <text>ATP + protein L-histidine = ADP + protein N-phospho-L-histidine.</text>
        <dbReference type="EC" id="2.7.13.3"/>
    </reaction>
</comment>
<dbReference type="InterPro" id="IPR004358">
    <property type="entry name" value="Sig_transdc_His_kin-like_C"/>
</dbReference>
<evidence type="ECO:0000256" key="4">
    <source>
        <dbReference type="ARBA" id="ARBA00022741"/>
    </source>
</evidence>
<dbReference type="InterPro" id="IPR003594">
    <property type="entry name" value="HATPase_dom"/>
</dbReference>